<dbReference type="SUPFAM" id="SSF56801">
    <property type="entry name" value="Acetyl-CoA synthetase-like"/>
    <property type="match status" value="1"/>
</dbReference>
<comment type="similarity">
    <text evidence="2">Belongs to the ATP-dependent AMP-binding enzyme family.</text>
</comment>
<feature type="domain" description="AMP-dependent synthetase/ligase" evidence="4">
    <location>
        <begin position="74"/>
        <end position="443"/>
    </location>
</feature>
<organism evidence="6">
    <name type="scientific">Hirondellea gigas</name>
    <dbReference type="NCBI Taxonomy" id="1518452"/>
    <lineage>
        <taxon>Eukaryota</taxon>
        <taxon>Metazoa</taxon>
        <taxon>Ecdysozoa</taxon>
        <taxon>Arthropoda</taxon>
        <taxon>Crustacea</taxon>
        <taxon>Multicrustacea</taxon>
        <taxon>Malacostraca</taxon>
        <taxon>Eumalacostraca</taxon>
        <taxon>Peracarida</taxon>
        <taxon>Amphipoda</taxon>
        <taxon>Amphilochidea</taxon>
        <taxon>Lysianassida</taxon>
        <taxon>Lysianassidira</taxon>
        <taxon>Lysianassoidea</taxon>
        <taxon>Lysianassidae</taxon>
        <taxon>Hirondellea</taxon>
    </lineage>
</organism>
<dbReference type="PANTHER" id="PTHR24096">
    <property type="entry name" value="LONG-CHAIN-FATTY-ACID--COA LIGASE"/>
    <property type="match status" value="1"/>
</dbReference>
<evidence type="ECO:0000256" key="1">
    <source>
        <dbReference type="ARBA" id="ARBA00004275"/>
    </source>
</evidence>
<dbReference type="InterPro" id="IPR042099">
    <property type="entry name" value="ANL_N_sf"/>
</dbReference>
<dbReference type="InterPro" id="IPR020845">
    <property type="entry name" value="AMP-binding_CS"/>
</dbReference>
<dbReference type="GO" id="GO:0005777">
    <property type="term" value="C:peroxisome"/>
    <property type="evidence" value="ECO:0007669"/>
    <property type="project" value="UniProtKB-SubCell"/>
</dbReference>
<protein>
    <submittedName>
        <fullName evidence="6">4-coumarate--CoA ligase 5</fullName>
    </submittedName>
</protein>
<keyword evidence="6" id="KW-0436">Ligase</keyword>
<dbReference type="GO" id="GO:0016405">
    <property type="term" value="F:CoA-ligase activity"/>
    <property type="evidence" value="ECO:0007669"/>
    <property type="project" value="TreeGrafter"/>
</dbReference>
<evidence type="ECO:0000259" key="4">
    <source>
        <dbReference type="Pfam" id="PF00501"/>
    </source>
</evidence>
<dbReference type="AlphaFoldDB" id="A0A2P2HWH1"/>
<name>A0A2P2HWH1_9CRUS</name>
<accession>A0A2P2HWH1</accession>
<dbReference type="InterPro" id="IPR000873">
    <property type="entry name" value="AMP-dep_synth/lig_dom"/>
</dbReference>
<dbReference type="Pfam" id="PF13193">
    <property type="entry name" value="AMP-binding_C"/>
    <property type="match status" value="1"/>
</dbReference>
<dbReference type="Gene3D" id="3.30.300.30">
    <property type="match status" value="1"/>
</dbReference>
<comment type="subcellular location">
    <subcellularLocation>
        <location evidence="1">Peroxisome</location>
    </subcellularLocation>
</comment>
<sequence>MILSTLSRSLIGRSGVCSNIFKTNVIVNKSNVWFKQMHLSASVCTLKKPEHIYTSPHTDVQIPDMTLIDFLKDKSKDYDDRIATVCAETGEEMRYGELWAKVGSVASALVKLGIGLGSTVGLVSPNCPEFVICFLATAATGATITTVNSLYTPAEISRQLEDSGASAVIYHPTTAAVVLGATQMLPPGSVKHMISTHEAVNSGDLALLTLEADDGLAYPKNLQVDLASDVLVLPYSSGTTGVPKGVELTNRCIVCNLQQVSHPKVVFHNPDGVSVLFSVVPMFHIYGMVACLMLSILTGSKSVTFHKFDPQLFIKSMVQYKPTVMHLVPPILNFLVQSPKVLPEYMASMRTIVCGAASVGDVIVKQVHDKFGSGILFQEGFGMTELSPGAHLTIMGECTPGSCGPPLSNTMTKLVHVETKETLGPDDGPGEICIKGPQLMKGYRNNPEATAATIDADGWLYTGDIGRVDSDGNLFIIDRLKELIKVKGFQVAPAELENLLKDCPGVADSAVIGVKHDKLGEAPLAYIVKNPKHESITEEHIQKYIADRLSTHKHLAGGVVFLDAIPKGSTGKILRKELKQMAESDSSN</sequence>
<keyword evidence="3" id="KW-0576">Peroxisome</keyword>
<dbReference type="InterPro" id="IPR045851">
    <property type="entry name" value="AMP-bd_C_sf"/>
</dbReference>
<dbReference type="PROSITE" id="PS00455">
    <property type="entry name" value="AMP_BINDING"/>
    <property type="match status" value="1"/>
</dbReference>
<evidence type="ECO:0000259" key="5">
    <source>
        <dbReference type="Pfam" id="PF13193"/>
    </source>
</evidence>
<reference evidence="6" key="1">
    <citation type="journal article" date="2018" name="Biosci. Biotechnol. Biochem.">
        <title>Polysaccharide hydrolase of the hadal zone amphipods Hirondellea gigas.</title>
        <authorList>
            <person name="Kobayashi H."/>
            <person name="Nagahama T."/>
            <person name="Arai W."/>
            <person name="Sasagawa Y."/>
            <person name="Umeda M."/>
            <person name="Hayashi T."/>
            <person name="Nikaido I."/>
            <person name="Watanabe H."/>
            <person name="Oguri K."/>
            <person name="Kitazato H."/>
            <person name="Fujioka K."/>
            <person name="Kido Y."/>
            <person name="Takami H."/>
        </authorList>
    </citation>
    <scope>NUCLEOTIDE SEQUENCE</scope>
    <source>
        <tissue evidence="6">Whole body</tissue>
    </source>
</reference>
<evidence type="ECO:0000313" key="6">
    <source>
        <dbReference type="EMBL" id="LAB66124.1"/>
    </source>
</evidence>
<dbReference type="InterPro" id="IPR025110">
    <property type="entry name" value="AMP-bd_C"/>
</dbReference>
<dbReference type="Pfam" id="PF00501">
    <property type="entry name" value="AMP-binding"/>
    <property type="match status" value="1"/>
</dbReference>
<evidence type="ECO:0000256" key="3">
    <source>
        <dbReference type="ARBA" id="ARBA00023140"/>
    </source>
</evidence>
<dbReference type="Gene3D" id="3.40.50.12780">
    <property type="entry name" value="N-terminal domain of ligase-like"/>
    <property type="match status" value="1"/>
</dbReference>
<proteinExistence type="evidence at transcript level"/>
<dbReference type="FunFam" id="3.30.300.30:FF:000007">
    <property type="entry name" value="4-coumarate--CoA ligase 2"/>
    <property type="match status" value="1"/>
</dbReference>
<evidence type="ECO:0000256" key="2">
    <source>
        <dbReference type="ARBA" id="ARBA00006432"/>
    </source>
</evidence>
<dbReference type="EMBL" id="IACF01000337">
    <property type="protein sequence ID" value="LAB66124.1"/>
    <property type="molecule type" value="mRNA"/>
</dbReference>
<dbReference type="PANTHER" id="PTHR24096:SF422">
    <property type="entry name" value="BCDNA.GH02901"/>
    <property type="match status" value="1"/>
</dbReference>
<feature type="domain" description="AMP-binding enzyme C-terminal" evidence="5">
    <location>
        <begin position="495"/>
        <end position="572"/>
    </location>
</feature>